<keyword evidence="4" id="KW-1185">Reference proteome</keyword>
<dbReference type="EMBL" id="LT629688">
    <property type="protein sequence ID" value="SDD99263.1"/>
    <property type="molecule type" value="Genomic_DNA"/>
</dbReference>
<reference evidence="3 4" key="1">
    <citation type="submission" date="2016-10" db="EMBL/GenBank/DDBJ databases">
        <authorList>
            <person name="de Groot N.N."/>
        </authorList>
    </citation>
    <scope>NUCLEOTIDE SEQUENCE [LARGE SCALE GENOMIC DNA]</scope>
    <source>
        <strain evidence="3 4">MON 2.2</strain>
    </source>
</reference>
<dbReference type="STRING" id="675864.SAMN04489747_2228"/>
<accession>A0A1G6ZAC9</accession>
<evidence type="ECO:0000313" key="3">
    <source>
        <dbReference type="EMBL" id="SDD99263.1"/>
    </source>
</evidence>
<proteinExistence type="predicted"/>
<dbReference type="AlphaFoldDB" id="A0A1G6ZAC9"/>
<dbReference type="InterPro" id="IPR056303">
    <property type="entry name" value="AMIN-like"/>
</dbReference>
<sequence>MTSKQWVRGAAVTAFGMAMAVVPVVVPQAEAASCPTYRWGSLAKVDGEFTANDIGSVRSGRHACFDRLVIDLDDRGVGYDVRYGAVYQEGSGDRVYLRGTDIQIIVRAWGRDLRNSRELLDVRGYSTFRQVAMAGTFEGQTTLGLGVRARLPMRVLELDGPGDGSRLVIDVAHSW</sequence>
<organism evidence="3 4">
    <name type="scientific">Auraticoccus monumenti</name>
    <dbReference type="NCBI Taxonomy" id="675864"/>
    <lineage>
        <taxon>Bacteria</taxon>
        <taxon>Bacillati</taxon>
        <taxon>Actinomycetota</taxon>
        <taxon>Actinomycetes</taxon>
        <taxon>Propionibacteriales</taxon>
        <taxon>Propionibacteriaceae</taxon>
        <taxon>Auraticoccus</taxon>
    </lineage>
</organism>
<feature type="chain" id="PRO_5038850458" description="AMIN-like domain-containing protein" evidence="1">
    <location>
        <begin position="21"/>
        <end position="175"/>
    </location>
</feature>
<gene>
    <name evidence="3" type="ORF">SAMN04489747_2228</name>
</gene>
<evidence type="ECO:0000313" key="4">
    <source>
        <dbReference type="Proteomes" id="UP000198546"/>
    </source>
</evidence>
<dbReference type="Pfam" id="PF24837">
    <property type="entry name" value="AMIN-like"/>
    <property type="match status" value="1"/>
</dbReference>
<name>A0A1G6ZAC9_9ACTN</name>
<feature type="domain" description="AMIN-like" evidence="2">
    <location>
        <begin position="56"/>
        <end position="173"/>
    </location>
</feature>
<keyword evidence="1" id="KW-0732">Signal</keyword>
<protein>
    <recommendedName>
        <fullName evidence="2">AMIN-like domain-containing protein</fullName>
    </recommendedName>
</protein>
<evidence type="ECO:0000256" key="1">
    <source>
        <dbReference type="SAM" id="SignalP"/>
    </source>
</evidence>
<dbReference type="Proteomes" id="UP000198546">
    <property type="component" value="Chromosome i"/>
</dbReference>
<evidence type="ECO:0000259" key="2">
    <source>
        <dbReference type="Pfam" id="PF24837"/>
    </source>
</evidence>
<feature type="signal peptide" evidence="1">
    <location>
        <begin position="1"/>
        <end position="20"/>
    </location>
</feature>